<dbReference type="AlphaFoldDB" id="A0A4R1MY94"/>
<dbReference type="EMBL" id="SMGQ01000011">
    <property type="protein sequence ID" value="TCK98186.1"/>
    <property type="molecule type" value="Genomic_DNA"/>
</dbReference>
<dbReference type="RefSeq" id="WP_132280310.1">
    <property type="nucleotide sequence ID" value="NZ_SMGQ01000011.1"/>
</dbReference>
<gene>
    <name evidence="1" type="ORF">EDC19_0604</name>
</gene>
<reference evidence="1 2" key="1">
    <citation type="submission" date="2019-03" db="EMBL/GenBank/DDBJ databases">
        <title>Genomic Encyclopedia of Type Strains, Phase IV (KMG-IV): sequencing the most valuable type-strain genomes for metagenomic binning, comparative biology and taxonomic classification.</title>
        <authorList>
            <person name="Goeker M."/>
        </authorList>
    </citation>
    <scope>NUCLEOTIDE SEQUENCE [LARGE SCALE GENOMIC DNA]</scope>
    <source>
        <strain evidence="1 2">DSM 24176</strain>
    </source>
</reference>
<accession>A0A4R1MY94</accession>
<keyword evidence="2" id="KW-1185">Reference proteome</keyword>
<organism evidence="1 2">
    <name type="scientific">Natranaerovirga hydrolytica</name>
    <dbReference type="NCBI Taxonomy" id="680378"/>
    <lineage>
        <taxon>Bacteria</taxon>
        <taxon>Bacillati</taxon>
        <taxon>Bacillota</taxon>
        <taxon>Clostridia</taxon>
        <taxon>Lachnospirales</taxon>
        <taxon>Natranaerovirgaceae</taxon>
        <taxon>Natranaerovirga</taxon>
    </lineage>
</organism>
<dbReference type="Proteomes" id="UP000294545">
    <property type="component" value="Unassembled WGS sequence"/>
</dbReference>
<protein>
    <submittedName>
        <fullName evidence="1">Uncharacterized protein</fullName>
    </submittedName>
</protein>
<proteinExistence type="predicted"/>
<name>A0A4R1MY94_9FIRM</name>
<sequence>MNIYSTDKTSVTYMASLNAFITHDKENQTKEIHSLFYGQNVTPFDPYNDLVDWSTPLKDVGKTTIDRSNNELTLNTGANIDLKNGYNLLLGTHGFQLVGNIIESTTRSESAAIGVALTNLIRIANGQLSQKLPGVDLKDWSDNAIKGLKSIGIDPSKPFILNGTDFQLKNGVLVTKESVDLKIAFEKQMVQNRSFSSSDKKSQELLDYYFSYYAYDAPDEVSKAWELTLRNTDINPFPPQTTNSAFQLSVEKHNTTGDGKLFGNSVASTIKAVEEILERNQNPIDSRDEELLEQEKIFYETFLGNLQAFV</sequence>
<evidence type="ECO:0000313" key="2">
    <source>
        <dbReference type="Proteomes" id="UP000294545"/>
    </source>
</evidence>
<comment type="caution">
    <text evidence="1">The sequence shown here is derived from an EMBL/GenBank/DDBJ whole genome shotgun (WGS) entry which is preliminary data.</text>
</comment>
<evidence type="ECO:0000313" key="1">
    <source>
        <dbReference type="EMBL" id="TCK98186.1"/>
    </source>
</evidence>